<organism evidence="3 4">
    <name type="scientific">Vanilla planifolia</name>
    <name type="common">Vanilla</name>
    <dbReference type="NCBI Taxonomy" id="51239"/>
    <lineage>
        <taxon>Eukaryota</taxon>
        <taxon>Viridiplantae</taxon>
        <taxon>Streptophyta</taxon>
        <taxon>Embryophyta</taxon>
        <taxon>Tracheophyta</taxon>
        <taxon>Spermatophyta</taxon>
        <taxon>Magnoliopsida</taxon>
        <taxon>Liliopsida</taxon>
        <taxon>Asparagales</taxon>
        <taxon>Orchidaceae</taxon>
        <taxon>Vanilloideae</taxon>
        <taxon>Vanilleae</taxon>
        <taxon>Vanilla</taxon>
    </lineage>
</organism>
<reference evidence="3 4" key="1">
    <citation type="journal article" date="2020" name="Nat. Food">
        <title>A phased Vanilla planifolia genome enables genetic improvement of flavour and production.</title>
        <authorList>
            <person name="Hasing T."/>
            <person name="Tang H."/>
            <person name="Brym M."/>
            <person name="Khazi F."/>
            <person name="Huang T."/>
            <person name="Chambers A.H."/>
        </authorList>
    </citation>
    <scope>NUCLEOTIDE SEQUENCE [LARGE SCALE GENOMIC DNA]</scope>
    <source>
        <tissue evidence="3">Leaf</tissue>
    </source>
</reference>
<dbReference type="Proteomes" id="UP000636800">
    <property type="component" value="Chromosome 1"/>
</dbReference>
<feature type="region of interest" description="Disordered" evidence="2">
    <location>
        <begin position="22"/>
        <end position="47"/>
    </location>
</feature>
<dbReference type="GO" id="GO:0009733">
    <property type="term" value="P:response to auxin"/>
    <property type="evidence" value="ECO:0007669"/>
    <property type="project" value="InterPro"/>
</dbReference>
<dbReference type="EMBL" id="JADCNL010000001">
    <property type="protein sequence ID" value="KAG0497684.1"/>
    <property type="molecule type" value="Genomic_DNA"/>
</dbReference>
<sequence>MAKNGKLNKWRCLIKRWNSSSRITRASSSSPDVGAASSRSTQDDTWHGCQDDIPAGFHPVYVGKSRRRYLVRSFLVEHPFFQNLAERSAVDGATVVGCEVVLFEHLLWMLENADPKPESLDELVDFYAC</sequence>
<dbReference type="PANTHER" id="PTHR35296:SF8">
    <property type="entry name" value="SMALL AUXIN-UP RNA-RELATED"/>
    <property type="match status" value="1"/>
</dbReference>
<comment type="similarity">
    <text evidence="1">Belongs to the ARG7 family.</text>
</comment>
<comment type="caution">
    <text evidence="3">The sequence shown here is derived from an EMBL/GenBank/DDBJ whole genome shotgun (WGS) entry which is preliminary data.</text>
</comment>
<protein>
    <recommendedName>
        <fullName evidence="5">SAUR family protein</fullName>
    </recommendedName>
</protein>
<dbReference type="OrthoDB" id="268593at2759"/>
<evidence type="ECO:0000313" key="3">
    <source>
        <dbReference type="EMBL" id="KAG0497684.1"/>
    </source>
</evidence>
<evidence type="ECO:0000256" key="2">
    <source>
        <dbReference type="SAM" id="MobiDB-lite"/>
    </source>
</evidence>
<name>A0A835RY40_VANPL</name>
<accession>A0A835RY40</accession>
<proteinExistence type="inferred from homology"/>
<dbReference type="AlphaFoldDB" id="A0A835RY40"/>
<evidence type="ECO:0000313" key="4">
    <source>
        <dbReference type="Proteomes" id="UP000636800"/>
    </source>
</evidence>
<dbReference type="PANTHER" id="PTHR35296">
    <property type="entry name" value="EXPRESSED PROTEIN"/>
    <property type="match status" value="1"/>
</dbReference>
<evidence type="ECO:0008006" key="5">
    <source>
        <dbReference type="Google" id="ProtNLM"/>
    </source>
</evidence>
<feature type="compositionally biased region" description="Low complexity" evidence="2">
    <location>
        <begin position="22"/>
        <end position="40"/>
    </location>
</feature>
<keyword evidence="4" id="KW-1185">Reference proteome</keyword>
<gene>
    <name evidence="3" type="ORF">HPP92_002375</name>
</gene>
<dbReference type="Pfam" id="PF02519">
    <property type="entry name" value="Auxin_inducible"/>
    <property type="match status" value="1"/>
</dbReference>
<dbReference type="InterPro" id="IPR003676">
    <property type="entry name" value="SAUR_fam"/>
</dbReference>
<evidence type="ECO:0000256" key="1">
    <source>
        <dbReference type="ARBA" id="ARBA00006974"/>
    </source>
</evidence>